<dbReference type="Proteomes" id="UP001372834">
    <property type="component" value="Unassembled WGS sequence"/>
</dbReference>
<feature type="compositionally biased region" description="Low complexity" evidence="2">
    <location>
        <begin position="146"/>
        <end position="158"/>
    </location>
</feature>
<name>A0AAN8NZM4_POLSC</name>
<dbReference type="GO" id="GO:0010212">
    <property type="term" value="P:response to ionizing radiation"/>
    <property type="evidence" value="ECO:0007669"/>
    <property type="project" value="TreeGrafter"/>
</dbReference>
<evidence type="ECO:0000313" key="4">
    <source>
        <dbReference type="Proteomes" id="UP001372834"/>
    </source>
</evidence>
<dbReference type="GO" id="GO:0003677">
    <property type="term" value="F:DNA binding"/>
    <property type="evidence" value="ECO:0007669"/>
    <property type="project" value="UniProtKB-KW"/>
</dbReference>
<accession>A0AAN8NZM4</accession>
<dbReference type="PANTHER" id="PTHR13356">
    <property type="entry name" value="OB FOLD NUCLEIC ACID BINDING PROTEIN-RELATED"/>
    <property type="match status" value="1"/>
</dbReference>
<dbReference type="FunFam" id="2.40.50.140:FF:000072">
    <property type="entry name" value="SOSS complex subunit B2"/>
    <property type="match status" value="1"/>
</dbReference>
<protein>
    <submittedName>
        <fullName evidence="3">Uncharacterized protein</fullName>
    </submittedName>
</protein>
<reference evidence="3 4" key="1">
    <citation type="submission" date="2023-10" db="EMBL/GenBank/DDBJ databases">
        <title>Genomes of two closely related lineages of the louse Polyplax serrata with different host specificities.</title>
        <authorList>
            <person name="Martinu J."/>
            <person name="Tarabai H."/>
            <person name="Stefka J."/>
            <person name="Hypsa V."/>
        </authorList>
    </citation>
    <scope>NUCLEOTIDE SEQUENCE [LARGE SCALE GENOMIC DNA]</scope>
    <source>
        <strain evidence="3">HR10_N</strain>
    </source>
</reference>
<dbReference type="Gene3D" id="2.40.50.140">
    <property type="entry name" value="Nucleic acid-binding proteins"/>
    <property type="match status" value="1"/>
</dbReference>
<dbReference type="GO" id="GO:0070876">
    <property type="term" value="C:SOSS complex"/>
    <property type="evidence" value="ECO:0007669"/>
    <property type="project" value="TreeGrafter"/>
</dbReference>
<dbReference type="InterPro" id="IPR012340">
    <property type="entry name" value="NA-bd_OB-fold"/>
</dbReference>
<dbReference type="AlphaFoldDB" id="A0AAN8NZM4"/>
<keyword evidence="1" id="KW-0238">DNA-binding</keyword>
<evidence type="ECO:0000256" key="2">
    <source>
        <dbReference type="SAM" id="MobiDB-lite"/>
    </source>
</evidence>
<proteinExistence type="predicted"/>
<feature type="region of interest" description="Disordered" evidence="2">
    <location>
        <begin position="126"/>
        <end position="221"/>
    </location>
</feature>
<sequence>MIMDVQIKDIRPGQKNLNVVFIVLEVGHPTVTKENREIRSCKVADATACINVSVWDEPGQHLVPGDIVKLTRGYAAVFRDSLTLYTGKTGDLQKIGEFCMVFNEQLNMSEPNPSLSTQFGTANNLLVNSNGPASNAGLMTNNGSRQPLQPNQQQLPPQQQQPPPAAMAQNSMLPKTNARDSNNGASRFNNDSGNGKNPTMGRGCSRGRGAGGPRNGSRDRR</sequence>
<feature type="compositionally biased region" description="Polar residues" evidence="2">
    <location>
        <begin position="126"/>
        <end position="145"/>
    </location>
</feature>
<comment type="caution">
    <text evidence="3">The sequence shown here is derived from an EMBL/GenBank/DDBJ whole genome shotgun (WGS) entry which is preliminary data.</text>
</comment>
<dbReference type="GO" id="GO:0000724">
    <property type="term" value="P:double-strand break repair via homologous recombination"/>
    <property type="evidence" value="ECO:0007669"/>
    <property type="project" value="TreeGrafter"/>
</dbReference>
<evidence type="ECO:0000256" key="1">
    <source>
        <dbReference type="ARBA" id="ARBA00023125"/>
    </source>
</evidence>
<dbReference type="EMBL" id="JAWJWE010000036">
    <property type="protein sequence ID" value="KAK6629284.1"/>
    <property type="molecule type" value="Genomic_DNA"/>
</dbReference>
<dbReference type="InterPro" id="IPR051231">
    <property type="entry name" value="SOSS-B"/>
</dbReference>
<dbReference type="GO" id="GO:0044818">
    <property type="term" value="P:mitotic G2/M transition checkpoint"/>
    <property type="evidence" value="ECO:0007669"/>
    <property type="project" value="TreeGrafter"/>
</dbReference>
<dbReference type="CDD" id="cd04491">
    <property type="entry name" value="SoSSB_OBF"/>
    <property type="match status" value="1"/>
</dbReference>
<evidence type="ECO:0000313" key="3">
    <source>
        <dbReference type="EMBL" id="KAK6629284.1"/>
    </source>
</evidence>
<dbReference type="SUPFAM" id="SSF50249">
    <property type="entry name" value="Nucleic acid-binding proteins"/>
    <property type="match status" value="1"/>
</dbReference>
<organism evidence="3 4">
    <name type="scientific">Polyplax serrata</name>
    <name type="common">Common mouse louse</name>
    <dbReference type="NCBI Taxonomy" id="468196"/>
    <lineage>
        <taxon>Eukaryota</taxon>
        <taxon>Metazoa</taxon>
        <taxon>Ecdysozoa</taxon>
        <taxon>Arthropoda</taxon>
        <taxon>Hexapoda</taxon>
        <taxon>Insecta</taxon>
        <taxon>Pterygota</taxon>
        <taxon>Neoptera</taxon>
        <taxon>Paraneoptera</taxon>
        <taxon>Psocodea</taxon>
        <taxon>Troctomorpha</taxon>
        <taxon>Phthiraptera</taxon>
        <taxon>Anoplura</taxon>
        <taxon>Polyplacidae</taxon>
        <taxon>Polyplax</taxon>
    </lineage>
</organism>
<feature type="compositionally biased region" description="Gly residues" evidence="2">
    <location>
        <begin position="204"/>
        <end position="214"/>
    </location>
</feature>
<dbReference type="GO" id="GO:0005694">
    <property type="term" value="C:chromosome"/>
    <property type="evidence" value="ECO:0007669"/>
    <property type="project" value="UniProtKB-ARBA"/>
</dbReference>
<feature type="compositionally biased region" description="Polar residues" evidence="2">
    <location>
        <begin position="168"/>
        <end position="197"/>
    </location>
</feature>
<gene>
    <name evidence="3" type="ORF">RUM43_003101</name>
</gene>
<dbReference type="PANTHER" id="PTHR13356:SF0">
    <property type="entry name" value="SOSS COMPLEX SUBUNIT B HOMOLOG"/>
    <property type="match status" value="1"/>
</dbReference>